<dbReference type="Gene3D" id="3.40.50.300">
    <property type="entry name" value="P-loop containing nucleotide triphosphate hydrolases"/>
    <property type="match status" value="1"/>
</dbReference>
<evidence type="ECO:0000256" key="1">
    <source>
        <dbReference type="ARBA" id="ARBA00005417"/>
    </source>
</evidence>
<dbReference type="InterPro" id="IPR050319">
    <property type="entry name" value="ABC_transp_ATP-bind"/>
</dbReference>
<comment type="similarity">
    <text evidence="1">Belongs to the ABC transporter superfamily.</text>
</comment>
<dbReference type="PROSITE" id="PS50893">
    <property type="entry name" value="ABC_TRANSPORTER_2"/>
    <property type="match status" value="1"/>
</dbReference>
<comment type="caution">
    <text evidence="7">The sequence shown here is derived from an EMBL/GenBank/DDBJ whole genome shotgun (WGS) entry which is preliminary data.</text>
</comment>
<evidence type="ECO:0000256" key="5">
    <source>
        <dbReference type="SAM" id="MobiDB-lite"/>
    </source>
</evidence>
<feature type="compositionally biased region" description="Basic and acidic residues" evidence="5">
    <location>
        <begin position="261"/>
        <end position="273"/>
    </location>
</feature>
<dbReference type="PANTHER" id="PTHR43776:SF7">
    <property type="entry name" value="D,D-DIPEPTIDE TRANSPORT ATP-BINDING PROTEIN DDPF-RELATED"/>
    <property type="match status" value="1"/>
</dbReference>
<dbReference type="RefSeq" id="WP_381182472.1">
    <property type="nucleotide sequence ID" value="NZ_JBHSFK010000030.1"/>
</dbReference>
<dbReference type="SMART" id="SM00382">
    <property type="entry name" value="AAA"/>
    <property type="match status" value="1"/>
</dbReference>
<dbReference type="CDD" id="cd03257">
    <property type="entry name" value="ABC_NikE_OppD_transporters"/>
    <property type="match status" value="1"/>
</dbReference>
<keyword evidence="2" id="KW-0813">Transport</keyword>
<evidence type="ECO:0000256" key="3">
    <source>
        <dbReference type="ARBA" id="ARBA00022741"/>
    </source>
</evidence>
<dbReference type="SUPFAM" id="SSF52540">
    <property type="entry name" value="P-loop containing nucleoside triphosphate hydrolases"/>
    <property type="match status" value="1"/>
</dbReference>
<gene>
    <name evidence="7" type="ORF">ACFPIH_36685</name>
</gene>
<dbReference type="GO" id="GO:0005524">
    <property type="term" value="F:ATP binding"/>
    <property type="evidence" value="ECO:0007669"/>
    <property type="project" value="UniProtKB-KW"/>
</dbReference>
<feature type="region of interest" description="Disordered" evidence="5">
    <location>
        <begin position="259"/>
        <end position="290"/>
    </location>
</feature>
<reference evidence="8" key="1">
    <citation type="journal article" date="2019" name="Int. J. Syst. Evol. Microbiol.">
        <title>The Global Catalogue of Microorganisms (GCM) 10K type strain sequencing project: providing services to taxonomists for standard genome sequencing and annotation.</title>
        <authorList>
            <consortium name="The Broad Institute Genomics Platform"/>
            <consortium name="The Broad Institute Genome Sequencing Center for Infectious Disease"/>
            <person name="Wu L."/>
            <person name="Ma J."/>
        </authorList>
    </citation>
    <scope>NUCLEOTIDE SEQUENCE [LARGE SCALE GENOMIC DNA]</scope>
    <source>
        <strain evidence="8">CGMCC 4.7177</strain>
    </source>
</reference>
<dbReference type="InterPro" id="IPR027417">
    <property type="entry name" value="P-loop_NTPase"/>
</dbReference>
<sequence length="290" mass="31148">MTTPLLDVSDLRVAYPGRGFRARPVEILHGVSLTAHQGETLGIVGESGSGKTTIGRAVLGLVKPSGGRVLFAGEDITHVAGKERRTLARDIQVVFQDPYTSLNPSLTVGDILSEPLVVQGAKSRDARARVRELLDQVGLPKDASERLPNEFSGGQRQRVAIARALAPEPKLIVCDEPVSALDLSTQARVLDLFIDIQRRTGVAYLFVSHDLGVVRHVSHRVSVVYQGDIVETGPAGLVTSTPEHPYTQRLLLAAPVTDPVEQARRRTERRRLAEAGAGTDTAQDARAGAA</sequence>
<keyword evidence="3" id="KW-0547">Nucleotide-binding</keyword>
<evidence type="ECO:0000256" key="4">
    <source>
        <dbReference type="ARBA" id="ARBA00022840"/>
    </source>
</evidence>
<accession>A0ABV9B017</accession>
<name>A0ABV9B017_9ACTN</name>
<dbReference type="PROSITE" id="PS00211">
    <property type="entry name" value="ABC_TRANSPORTER_1"/>
    <property type="match status" value="1"/>
</dbReference>
<dbReference type="InterPro" id="IPR017871">
    <property type="entry name" value="ABC_transporter-like_CS"/>
</dbReference>
<evidence type="ECO:0000259" key="6">
    <source>
        <dbReference type="PROSITE" id="PS50893"/>
    </source>
</evidence>
<proteinExistence type="inferred from homology"/>
<feature type="domain" description="ABC transporter" evidence="6">
    <location>
        <begin position="6"/>
        <end position="251"/>
    </location>
</feature>
<evidence type="ECO:0000313" key="7">
    <source>
        <dbReference type="EMBL" id="MFC4504975.1"/>
    </source>
</evidence>
<evidence type="ECO:0000256" key="2">
    <source>
        <dbReference type="ARBA" id="ARBA00022448"/>
    </source>
</evidence>
<protein>
    <submittedName>
        <fullName evidence="7">ATP-binding cassette domain-containing protein</fullName>
    </submittedName>
</protein>
<dbReference type="Pfam" id="PF00005">
    <property type="entry name" value="ABC_tran"/>
    <property type="match status" value="1"/>
</dbReference>
<dbReference type="PANTHER" id="PTHR43776">
    <property type="entry name" value="TRANSPORT ATP-BINDING PROTEIN"/>
    <property type="match status" value="1"/>
</dbReference>
<keyword evidence="4 7" id="KW-0067">ATP-binding</keyword>
<dbReference type="EMBL" id="JBHSFK010000030">
    <property type="protein sequence ID" value="MFC4504975.1"/>
    <property type="molecule type" value="Genomic_DNA"/>
</dbReference>
<dbReference type="InterPro" id="IPR003439">
    <property type="entry name" value="ABC_transporter-like_ATP-bd"/>
</dbReference>
<dbReference type="InterPro" id="IPR003593">
    <property type="entry name" value="AAA+_ATPase"/>
</dbReference>
<evidence type="ECO:0000313" key="8">
    <source>
        <dbReference type="Proteomes" id="UP001595839"/>
    </source>
</evidence>
<dbReference type="Proteomes" id="UP001595839">
    <property type="component" value="Unassembled WGS sequence"/>
</dbReference>
<keyword evidence="8" id="KW-1185">Reference proteome</keyword>
<organism evidence="7 8">
    <name type="scientific">Streptomyces vulcanius</name>
    <dbReference type="NCBI Taxonomy" id="1441876"/>
    <lineage>
        <taxon>Bacteria</taxon>
        <taxon>Bacillati</taxon>
        <taxon>Actinomycetota</taxon>
        <taxon>Actinomycetes</taxon>
        <taxon>Kitasatosporales</taxon>
        <taxon>Streptomycetaceae</taxon>
        <taxon>Streptomyces</taxon>
    </lineage>
</organism>